<organism evidence="2 3">
    <name type="scientific">Paracoccus acridae</name>
    <dbReference type="NCBI Taxonomy" id="1795310"/>
    <lineage>
        <taxon>Bacteria</taxon>
        <taxon>Pseudomonadati</taxon>
        <taxon>Pseudomonadota</taxon>
        <taxon>Alphaproteobacteria</taxon>
        <taxon>Rhodobacterales</taxon>
        <taxon>Paracoccaceae</taxon>
        <taxon>Paracoccus</taxon>
    </lineage>
</organism>
<evidence type="ECO:0000313" key="2">
    <source>
        <dbReference type="EMBL" id="GGF57872.1"/>
    </source>
</evidence>
<protein>
    <recommendedName>
        <fullName evidence="4">Lipoyl synthase</fullName>
    </recommendedName>
</protein>
<keyword evidence="1" id="KW-0812">Transmembrane</keyword>
<dbReference type="Proteomes" id="UP000640509">
    <property type="component" value="Unassembled WGS sequence"/>
</dbReference>
<evidence type="ECO:0008006" key="4">
    <source>
        <dbReference type="Google" id="ProtNLM"/>
    </source>
</evidence>
<evidence type="ECO:0000256" key="1">
    <source>
        <dbReference type="SAM" id="Phobius"/>
    </source>
</evidence>
<gene>
    <name evidence="2" type="ORF">GCM10011402_07340</name>
</gene>
<accession>A0ABQ1VDS6</accession>
<sequence length="61" mass="7044">MNNLIWLLRASKWARNPPSARMVKLVLLVVAAGLSIAVLEWLELWPDWARLEEGRAPRIPR</sequence>
<name>A0ABQ1VDS6_9RHOB</name>
<dbReference type="RefSeq" id="WP_188714080.1">
    <property type="nucleotide sequence ID" value="NZ_BMIV01000002.1"/>
</dbReference>
<keyword evidence="3" id="KW-1185">Reference proteome</keyword>
<feature type="transmembrane region" description="Helical" evidence="1">
    <location>
        <begin position="21"/>
        <end position="42"/>
    </location>
</feature>
<comment type="caution">
    <text evidence="2">The sequence shown here is derived from an EMBL/GenBank/DDBJ whole genome shotgun (WGS) entry which is preliminary data.</text>
</comment>
<evidence type="ECO:0000313" key="3">
    <source>
        <dbReference type="Proteomes" id="UP000640509"/>
    </source>
</evidence>
<keyword evidence="1" id="KW-0472">Membrane</keyword>
<proteinExistence type="predicted"/>
<reference evidence="3" key="1">
    <citation type="journal article" date="2019" name="Int. J. Syst. Evol. Microbiol.">
        <title>The Global Catalogue of Microorganisms (GCM) 10K type strain sequencing project: providing services to taxonomists for standard genome sequencing and annotation.</title>
        <authorList>
            <consortium name="The Broad Institute Genomics Platform"/>
            <consortium name="The Broad Institute Genome Sequencing Center for Infectious Disease"/>
            <person name="Wu L."/>
            <person name="Ma J."/>
        </authorList>
    </citation>
    <scope>NUCLEOTIDE SEQUENCE [LARGE SCALE GENOMIC DNA]</scope>
    <source>
        <strain evidence="3">CGMCC 1.15419</strain>
    </source>
</reference>
<keyword evidence="1" id="KW-1133">Transmembrane helix</keyword>
<dbReference type="EMBL" id="BMIV01000002">
    <property type="protein sequence ID" value="GGF57872.1"/>
    <property type="molecule type" value="Genomic_DNA"/>
</dbReference>